<dbReference type="InterPro" id="IPR002347">
    <property type="entry name" value="SDR_fam"/>
</dbReference>
<dbReference type="PANTHER" id="PTHR43157">
    <property type="entry name" value="PHOSPHATIDYLINOSITOL-GLYCAN BIOSYNTHESIS CLASS F PROTEIN-RELATED"/>
    <property type="match status" value="1"/>
</dbReference>
<dbReference type="EMBL" id="JBJGBS010000155">
    <property type="protein sequence ID" value="MFO3707150.1"/>
    <property type="molecule type" value="Genomic_DNA"/>
</dbReference>
<reference evidence="3 6" key="2">
    <citation type="submission" date="2024-11" db="EMBL/GenBank/DDBJ databases">
        <title>Genome sequencing of Xanthomonas codiaei.</title>
        <authorList>
            <person name="Studholme D.J."/>
        </authorList>
    </citation>
    <scope>NUCLEOTIDE SEQUENCE [LARGE SCALE GENOMIC DNA]</scope>
    <source>
        <strain evidence="3 6">NCPPB 4350</strain>
    </source>
</reference>
<dbReference type="GO" id="GO:0016491">
    <property type="term" value="F:oxidoreductase activity"/>
    <property type="evidence" value="ECO:0007669"/>
    <property type="project" value="UniProtKB-KW"/>
</dbReference>
<dbReference type="PROSITE" id="PS00061">
    <property type="entry name" value="ADH_SHORT"/>
    <property type="match status" value="1"/>
</dbReference>
<dbReference type="InterPro" id="IPR020904">
    <property type="entry name" value="Sc_DH/Rdtase_CS"/>
</dbReference>
<organism evidence="4 5">
    <name type="scientific">Xanthomonas codiaei</name>
    <dbReference type="NCBI Taxonomy" id="56463"/>
    <lineage>
        <taxon>Bacteria</taxon>
        <taxon>Pseudomonadati</taxon>
        <taxon>Pseudomonadota</taxon>
        <taxon>Gammaproteobacteria</taxon>
        <taxon>Lysobacterales</taxon>
        <taxon>Lysobacteraceae</taxon>
        <taxon>Xanthomonas</taxon>
    </lineage>
</organism>
<dbReference type="Pfam" id="PF00106">
    <property type="entry name" value="adh_short"/>
    <property type="match status" value="1"/>
</dbReference>
<evidence type="ECO:0000313" key="3">
    <source>
        <dbReference type="EMBL" id="MFO3707150.1"/>
    </source>
</evidence>
<proteinExistence type="inferred from homology"/>
<dbReference type="AlphaFoldDB" id="A0A2S7CB04"/>
<evidence type="ECO:0000313" key="5">
    <source>
        <dbReference type="Proteomes" id="UP000237872"/>
    </source>
</evidence>
<dbReference type="PRINTS" id="PR00080">
    <property type="entry name" value="SDRFAMILY"/>
</dbReference>
<comment type="similarity">
    <text evidence="2">Belongs to the short-chain dehydrogenases/reductases (SDR) family.</text>
</comment>
<dbReference type="Gene3D" id="3.40.50.720">
    <property type="entry name" value="NAD(P)-binding Rossmann-like Domain"/>
    <property type="match status" value="1"/>
</dbReference>
<dbReference type="EMBL" id="MDEC01000038">
    <property type="protein sequence ID" value="PPU58766.1"/>
    <property type="molecule type" value="Genomic_DNA"/>
</dbReference>
<reference evidence="4 5" key="1">
    <citation type="submission" date="2016-08" db="EMBL/GenBank/DDBJ databases">
        <authorList>
            <person name="Seilhamer J.J."/>
        </authorList>
    </citation>
    <scope>NUCLEOTIDE SEQUENCE [LARGE SCALE GENOMIC DNA]</scope>
    <source>
        <strain evidence="4 5">CFBP4690</strain>
    </source>
</reference>
<evidence type="ECO:0000313" key="4">
    <source>
        <dbReference type="EMBL" id="PPU58766.1"/>
    </source>
</evidence>
<accession>A0A2S7CB04</accession>
<dbReference type="NCBIfam" id="NF004513">
    <property type="entry name" value="PRK05854.1"/>
    <property type="match status" value="1"/>
</dbReference>
<dbReference type="RefSeq" id="WP_104543777.1">
    <property type="nucleotide sequence ID" value="NZ_JBJGBS010000155.1"/>
</dbReference>
<dbReference type="Proteomes" id="UP000237872">
    <property type="component" value="Unassembled WGS sequence"/>
</dbReference>
<evidence type="ECO:0000256" key="1">
    <source>
        <dbReference type="ARBA" id="ARBA00023002"/>
    </source>
</evidence>
<dbReference type="PRINTS" id="PR00081">
    <property type="entry name" value="GDHRDH"/>
</dbReference>
<dbReference type="CDD" id="cd05327">
    <property type="entry name" value="retinol-DH_like_SDR_c_like"/>
    <property type="match status" value="1"/>
</dbReference>
<dbReference type="NCBIfam" id="NF004846">
    <property type="entry name" value="PRK06197.1"/>
    <property type="match status" value="1"/>
</dbReference>
<dbReference type="SUPFAM" id="SSF51735">
    <property type="entry name" value="NAD(P)-binding Rossmann-fold domains"/>
    <property type="match status" value="1"/>
</dbReference>
<protein>
    <submittedName>
        <fullName evidence="3">Oxidoreductase</fullName>
    </submittedName>
    <submittedName>
        <fullName evidence="4">Short chain dehydrogenase</fullName>
    </submittedName>
</protein>
<keyword evidence="1" id="KW-0560">Oxidoreductase</keyword>
<gene>
    <name evidence="3" type="ORF">ACI6Q5_19755</name>
    <name evidence="4" type="ORF">XcodCFBP4690_19845</name>
</gene>
<dbReference type="Proteomes" id="UP001637990">
    <property type="component" value="Unassembled WGS sequence"/>
</dbReference>
<comment type="caution">
    <text evidence="4">The sequence shown here is derived from an EMBL/GenBank/DDBJ whole genome shotgun (WGS) entry which is preliminary data.</text>
</comment>
<dbReference type="InterPro" id="IPR036291">
    <property type="entry name" value="NAD(P)-bd_dom_sf"/>
</dbReference>
<sequence>MSGWTLADLPPQRARVAVITGASPGGLGFETAMALAGAGASLVLTARNPDKGEAAQQALLARYPDANVRVEALDLAQLASVRAFAERLGAQQPRVDLLINNAGVMAPPQRRTTADGMELQLGSNYLAHFALTARLLPLLRAASAPRAVNLSSIAHRSARIDFDDLQGERPYRAWKAYGQSKLAMLMFSIELQRRSDAHGWGLRAVAAHPGIAQTALIANGPAAGGRRTAIDLLTRWLGPAISQSAAAGALPTLYAATAPQAQAGGYYGPDGLFELKGSPAPASVARQAQDPEVAARLWEASCTLTGEMF</sequence>
<evidence type="ECO:0000256" key="2">
    <source>
        <dbReference type="RuleBase" id="RU000363"/>
    </source>
</evidence>
<evidence type="ECO:0000313" key="6">
    <source>
        <dbReference type="Proteomes" id="UP001637990"/>
    </source>
</evidence>
<dbReference type="OrthoDB" id="109589at2"/>
<name>A0A2S7CB04_9XANT</name>
<dbReference type="PANTHER" id="PTHR43157:SF31">
    <property type="entry name" value="PHOSPHATIDYLINOSITOL-GLYCAN BIOSYNTHESIS CLASS F PROTEIN"/>
    <property type="match status" value="1"/>
</dbReference>
<keyword evidence="6" id="KW-1185">Reference proteome</keyword>